<protein>
    <recommendedName>
        <fullName evidence="4">Basic proline-rich protein</fullName>
    </recommendedName>
</protein>
<evidence type="ECO:0000256" key="1">
    <source>
        <dbReference type="SAM" id="MobiDB-lite"/>
    </source>
</evidence>
<evidence type="ECO:0000313" key="2">
    <source>
        <dbReference type="EMBL" id="KAF2452941.1"/>
    </source>
</evidence>
<keyword evidence="3" id="KW-1185">Reference proteome</keyword>
<feature type="compositionally biased region" description="Low complexity" evidence="1">
    <location>
        <begin position="297"/>
        <end position="319"/>
    </location>
</feature>
<dbReference type="EMBL" id="MU001701">
    <property type="protein sequence ID" value="KAF2452941.1"/>
    <property type="molecule type" value="Genomic_DNA"/>
</dbReference>
<name>A0A6A6NMK6_9PEZI</name>
<dbReference type="AlphaFoldDB" id="A0A6A6NMK6"/>
<feature type="compositionally biased region" description="Low complexity" evidence="1">
    <location>
        <begin position="35"/>
        <end position="46"/>
    </location>
</feature>
<evidence type="ECO:0008006" key="4">
    <source>
        <dbReference type="Google" id="ProtNLM"/>
    </source>
</evidence>
<accession>A0A6A6NMK6</accession>
<sequence length="440" mass="45857">MTSPVLSTSPSSSSSSASTVLPLVAPEHPANTSEPHPSCNPSGSNSPPKPAPNSFEDHETAISAPVPTTPLPTEHITVMAASTVDSAAAEPTEQRQARPMTPRASSDPTSASTGSSGSSGSELAVFSSPATSPLQLGEPRNRSPYSRNGHFRSHSSSGATGAPPMARANSLPTMPTSMSQLSLSTSPSPSLIASSDSPFMRPVSPLRSPARVGRSPFRTSFDDLPVPGGPGGPPSRGSEIGSISEEDVLDLTPKHQKQAAERGSLQNTSSLSALPSLHHSNSFPRRRRPASPLHQMSSASIPGQPSQQQQQASSTHSSPLLSATRFNEPFPHYAVSLSSTSSVPSTPTSMRSRSPSISSLETIPDSPDAEEAAIEADRIARLKAAAEHENSSSRSNSLEVPSGRGGAFGGGFGGRDKRKRWSVCGAERRGDLDLETIWED</sequence>
<dbReference type="Proteomes" id="UP000799766">
    <property type="component" value="Unassembled WGS sequence"/>
</dbReference>
<gene>
    <name evidence="2" type="ORF">BDY21DRAFT_375138</name>
</gene>
<feature type="compositionally biased region" description="Low complexity" evidence="1">
    <location>
        <begin position="269"/>
        <end position="282"/>
    </location>
</feature>
<feature type="compositionally biased region" description="Low complexity" evidence="1">
    <location>
        <begin position="335"/>
        <end position="360"/>
    </location>
</feature>
<reference evidence="2" key="1">
    <citation type="journal article" date="2020" name="Stud. Mycol.">
        <title>101 Dothideomycetes genomes: a test case for predicting lifestyles and emergence of pathogens.</title>
        <authorList>
            <person name="Haridas S."/>
            <person name="Albert R."/>
            <person name="Binder M."/>
            <person name="Bloem J."/>
            <person name="Labutti K."/>
            <person name="Salamov A."/>
            <person name="Andreopoulos B."/>
            <person name="Baker S."/>
            <person name="Barry K."/>
            <person name="Bills G."/>
            <person name="Bluhm B."/>
            <person name="Cannon C."/>
            <person name="Castanera R."/>
            <person name="Culley D."/>
            <person name="Daum C."/>
            <person name="Ezra D."/>
            <person name="Gonzalez J."/>
            <person name="Henrissat B."/>
            <person name="Kuo A."/>
            <person name="Liang C."/>
            <person name="Lipzen A."/>
            <person name="Lutzoni F."/>
            <person name="Magnuson J."/>
            <person name="Mondo S."/>
            <person name="Nolan M."/>
            <person name="Ohm R."/>
            <person name="Pangilinan J."/>
            <person name="Park H.-J."/>
            <person name="Ramirez L."/>
            <person name="Alfaro M."/>
            <person name="Sun H."/>
            <person name="Tritt A."/>
            <person name="Yoshinaga Y."/>
            <person name="Zwiers L.-H."/>
            <person name="Turgeon B."/>
            <person name="Goodwin S."/>
            <person name="Spatafora J."/>
            <person name="Crous P."/>
            <person name="Grigoriev I."/>
        </authorList>
    </citation>
    <scope>NUCLEOTIDE SEQUENCE</scope>
    <source>
        <strain evidence="2">ATCC 16933</strain>
    </source>
</reference>
<feature type="compositionally biased region" description="Low complexity" evidence="1">
    <location>
        <begin position="104"/>
        <end position="128"/>
    </location>
</feature>
<feature type="compositionally biased region" description="Low complexity" evidence="1">
    <location>
        <begin position="177"/>
        <end position="198"/>
    </location>
</feature>
<organism evidence="2 3">
    <name type="scientific">Lineolata rhizophorae</name>
    <dbReference type="NCBI Taxonomy" id="578093"/>
    <lineage>
        <taxon>Eukaryota</taxon>
        <taxon>Fungi</taxon>
        <taxon>Dikarya</taxon>
        <taxon>Ascomycota</taxon>
        <taxon>Pezizomycotina</taxon>
        <taxon>Dothideomycetes</taxon>
        <taxon>Dothideomycetes incertae sedis</taxon>
        <taxon>Lineolatales</taxon>
        <taxon>Lineolataceae</taxon>
        <taxon>Lineolata</taxon>
    </lineage>
</organism>
<feature type="compositionally biased region" description="Basic and acidic residues" evidence="1">
    <location>
        <begin position="375"/>
        <end position="391"/>
    </location>
</feature>
<dbReference type="OrthoDB" id="5400063at2759"/>
<feature type="compositionally biased region" description="Low complexity" evidence="1">
    <location>
        <begin position="1"/>
        <end position="25"/>
    </location>
</feature>
<evidence type="ECO:0000313" key="3">
    <source>
        <dbReference type="Proteomes" id="UP000799766"/>
    </source>
</evidence>
<feature type="compositionally biased region" description="Gly residues" evidence="1">
    <location>
        <begin position="403"/>
        <end position="413"/>
    </location>
</feature>
<feature type="region of interest" description="Disordered" evidence="1">
    <location>
        <begin position="1"/>
        <end position="418"/>
    </location>
</feature>
<proteinExistence type="predicted"/>